<comment type="caution">
    <text evidence="2">The sequence shown here is derived from an EMBL/GenBank/DDBJ whole genome shotgun (WGS) entry which is preliminary data.</text>
</comment>
<protein>
    <submittedName>
        <fullName evidence="2">Uncharacterized protein</fullName>
    </submittedName>
</protein>
<evidence type="ECO:0000313" key="3">
    <source>
        <dbReference type="Proteomes" id="UP000008837"/>
    </source>
</evidence>
<evidence type="ECO:0000313" key="2">
    <source>
        <dbReference type="EMBL" id="EDP43373.1"/>
    </source>
</evidence>
<dbReference type="EMBL" id="AAYY01000008">
    <property type="protein sequence ID" value="EDP43373.1"/>
    <property type="molecule type" value="Genomic_DNA"/>
</dbReference>
<dbReference type="GeneID" id="5854894"/>
<evidence type="ECO:0000256" key="1">
    <source>
        <dbReference type="SAM" id="MobiDB-lite"/>
    </source>
</evidence>
<dbReference type="RefSeq" id="XP_001730587.1">
    <property type="nucleotide sequence ID" value="XM_001730535.1"/>
</dbReference>
<sequence length="448" mass="50113">MSLIRRVYHPEGIGETAQTMVRRPDPDPSTSEGNGSATALFQANDQKHTRVAKEVEGDVPPIMDEGSLSALESCPQRNLPQTCFANTEDDFEEYNLHAITNEPDVTTILHQSRIEHTSWCFADSDSIPAMISSPGSEIQQTMSLLKAEEYERQILCCQFCTSGVGLAESLGLSPNLVGQAPPSPPPGTPSDEMSVHEVRSSEEQLYTVGQYERVTTPSPSPPLCRDSLQALRLLSSQSILDVDVPIETSERTAFTTPSFDIINEWRKAFGAFKRYTPPLTPQHTPPHLRPQHEEPPHNSPQVSLYEMPYHSQRHSFQQSPLIKEATGESEPAGPDPFDDLGAKNHATPWHKARSHRAWCPWGRTRSKSSPCERQPISSYPEIHTCEPLSMTWSRHHAQAAMRHATTPEQAPRRVRRQVSTAMFSRTWRTFLDRARGRYSTSDAISNAT</sequence>
<dbReference type="Proteomes" id="UP000008837">
    <property type="component" value="Unassembled WGS sequence"/>
</dbReference>
<accession>A8Q3F5</accession>
<feature type="region of interest" description="Disordered" evidence="1">
    <location>
        <begin position="1"/>
        <end position="66"/>
    </location>
</feature>
<feature type="compositionally biased region" description="Pro residues" evidence="1">
    <location>
        <begin position="278"/>
        <end position="288"/>
    </location>
</feature>
<dbReference type="AlphaFoldDB" id="A8Q3F5"/>
<keyword evidence="3" id="KW-1185">Reference proteome</keyword>
<feature type="region of interest" description="Disordered" evidence="1">
    <location>
        <begin position="175"/>
        <end position="199"/>
    </location>
</feature>
<organism evidence="2 3">
    <name type="scientific">Malassezia globosa (strain ATCC MYA-4612 / CBS 7966)</name>
    <name type="common">Dandruff-associated fungus</name>
    <dbReference type="NCBI Taxonomy" id="425265"/>
    <lineage>
        <taxon>Eukaryota</taxon>
        <taxon>Fungi</taxon>
        <taxon>Dikarya</taxon>
        <taxon>Basidiomycota</taxon>
        <taxon>Ustilaginomycotina</taxon>
        <taxon>Malasseziomycetes</taxon>
        <taxon>Malasseziales</taxon>
        <taxon>Malasseziaceae</taxon>
        <taxon>Malassezia</taxon>
    </lineage>
</organism>
<gene>
    <name evidence="2" type="ORF">MGL_2383</name>
</gene>
<name>A8Q3F5_MALGO</name>
<proteinExistence type="predicted"/>
<feature type="compositionally biased region" description="Basic and acidic residues" evidence="1">
    <location>
        <begin position="45"/>
        <end position="56"/>
    </location>
</feature>
<dbReference type="VEuPathDB" id="FungiDB:MGL_2383"/>
<dbReference type="KEGG" id="mgl:MGL_2383"/>
<reference evidence="2 3" key="1">
    <citation type="journal article" date="2007" name="Proc. Natl. Acad. Sci. U.S.A.">
        <title>Dandruff-associated Malassezia genomes reveal convergent and divergent virulence traits shared with plant and human fungal pathogens.</title>
        <authorList>
            <person name="Xu J."/>
            <person name="Saunders C.W."/>
            <person name="Hu P."/>
            <person name="Grant R.A."/>
            <person name="Boekhout T."/>
            <person name="Kuramae E.E."/>
            <person name="Kronstad J.W."/>
            <person name="Deangelis Y.M."/>
            <person name="Reeder N.L."/>
            <person name="Johnstone K.R."/>
            <person name="Leland M."/>
            <person name="Fieno A.M."/>
            <person name="Begley W.M."/>
            <person name="Sun Y."/>
            <person name="Lacey M.P."/>
            <person name="Chaudhary T."/>
            <person name="Keough T."/>
            <person name="Chu L."/>
            <person name="Sears R."/>
            <person name="Yuan B."/>
            <person name="Dawson T.L.Jr."/>
        </authorList>
    </citation>
    <scope>NUCLEOTIDE SEQUENCE [LARGE SCALE GENOMIC DNA]</scope>
    <source>
        <strain evidence="3">ATCC MYA-4612 / CBS 7966</strain>
    </source>
</reference>
<feature type="region of interest" description="Disordered" evidence="1">
    <location>
        <begin position="276"/>
        <end position="303"/>
    </location>
</feature>
<feature type="compositionally biased region" description="Polar residues" evidence="1">
    <location>
        <begin position="28"/>
        <end position="44"/>
    </location>
</feature>
<dbReference type="InParanoid" id="A8Q3F5"/>